<dbReference type="PROSITE" id="PS51194">
    <property type="entry name" value="HELICASE_CTER"/>
    <property type="match status" value="1"/>
</dbReference>
<dbReference type="Gene3D" id="3.40.50.10810">
    <property type="entry name" value="Tandem AAA-ATPase domain"/>
    <property type="match status" value="1"/>
</dbReference>
<dbReference type="GO" id="GO:0004386">
    <property type="term" value="F:helicase activity"/>
    <property type="evidence" value="ECO:0007669"/>
    <property type="project" value="UniProtKB-KW"/>
</dbReference>
<feature type="domain" description="Helicase ATP-binding" evidence="5">
    <location>
        <begin position="286"/>
        <end position="471"/>
    </location>
</feature>
<dbReference type="GO" id="GO:0016787">
    <property type="term" value="F:hydrolase activity"/>
    <property type="evidence" value="ECO:0007669"/>
    <property type="project" value="UniProtKB-KW"/>
</dbReference>
<feature type="domain" description="Helicase C-terminal" evidence="6">
    <location>
        <begin position="894"/>
        <end position="1056"/>
    </location>
</feature>
<evidence type="ECO:0000256" key="1">
    <source>
        <dbReference type="ARBA" id="ARBA00022741"/>
    </source>
</evidence>
<feature type="compositionally biased region" description="Basic and acidic residues" evidence="4">
    <location>
        <begin position="244"/>
        <end position="254"/>
    </location>
</feature>
<dbReference type="FunFam" id="3.40.50.10810:FF:000053">
    <property type="entry name" value="SNF2 family helicase/ATPase, putative"/>
    <property type="match status" value="1"/>
</dbReference>
<organism evidence="7 8">
    <name type="scientific">Purpureocillium lavendulum</name>
    <dbReference type="NCBI Taxonomy" id="1247861"/>
    <lineage>
        <taxon>Eukaryota</taxon>
        <taxon>Fungi</taxon>
        <taxon>Dikarya</taxon>
        <taxon>Ascomycota</taxon>
        <taxon>Pezizomycotina</taxon>
        <taxon>Sordariomycetes</taxon>
        <taxon>Hypocreomycetidae</taxon>
        <taxon>Hypocreales</taxon>
        <taxon>Ophiocordycipitaceae</taxon>
        <taxon>Purpureocillium</taxon>
    </lineage>
</organism>
<protein>
    <submittedName>
        <fullName evidence="7">SNF2 family helicase/ATPase</fullName>
    </submittedName>
</protein>
<feature type="compositionally biased region" description="Polar residues" evidence="4">
    <location>
        <begin position="65"/>
        <end position="80"/>
    </location>
</feature>
<sequence>MNNNSRSSVDGKPGAAFAFKPRTNLSSKEQPSFSKTSRDPNSRPGGGALSEIGAMVNERAPPKASLQSLDTIEKPTGSQTERQRSPDDDDVAALINHKGWGSIKSQYRDPSAGSTSHPTFGHPTKMMSSRKQKANVFIQQKSRPEHHLGGTKINGPRQPAYQDRKPPPMPVFNSNAQPRKATANYGDEVFYTDPNKANSDLKALLEGGLDEDDDAEESSSAAEQNKHSPSEPAAATSSTSAEAPKTEQQKKFRIGDDGVVDGLKVKLLPHQVEGVNWMRGRELGPVKRGKVPKGGLLADDMGLGKTLQTVSLILTQQKPEKDEPGWNKQFEGVQRTTLVVAPLALIRQWEQEIKDRVTKSHRLKVLVHHGPQRTKNFKDLAAYDVVITTYQILVSEHGHSSDAVDGLKAGCFGLHWWRVVLDEAHTIKNRNAKSTKACYALRSEYRWCLSGTPMQNNLDELQSLVRFLRIAPYDDIKQWKEHIETPLRNGKGHIAIRRLHSILRCFMKRRTKEILKEEGALNPGGKPTADGTSTTGFRHTNRNVVTVATQLTPEERRFYQRLEARADERMEAMMKDKISYANAFTLLLRLRQACNHPKLVEGKLEKDKDALSTGSSQRSQDTDVDAMADLFAGMGIETKNCSICGRELGSVDTELGRDNCAECHDDIEYFKTHGKSGKKKKRAKKSNKKKTPKQEQTKQADATEEQQTGQPQQAARRRPRNRNAVIDSDDEEEGEGSWLVDEAERGPINLGKAGGEEDENAEGGGDWLGSEDSADETLDDKDQSNLSSFVVDDETAKKEDGYRSAGEASDDDSLLSVSALTKQMASQTLEDKPGKPVASSNTATATDASDSDAGSDESGSDSDGTEDDSSSGDDFDEPWRANGGQLVASAKIRELTKILKAEVDEHKFIVFSQFTSMLDLVEPFLRKSGFKFTRYDGSMKNDAREESLRRLREDKKVRILLCSLKCGSLGLNLTAATRVVIIEPFWNPFVEEQAIDRVHRLTQTIDVTVYRLTVADTIEERIIDLQDKKRLLAEQTIEGGAKNGGKGLKLALEDIVNLFRAGGYQHDDEQDGDYSAAGEERRRARQGMNMLRRKPVSRQESSVYGRRWD</sequence>
<keyword evidence="2" id="KW-0378">Hydrolase</keyword>
<dbReference type="Pfam" id="PF00176">
    <property type="entry name" value="SNF2-rel_dom"/>
    <property type="match status" value="1"/>
</dbReference>
<evidence type="ECO:0000256" key="2">
    <source>
        <dbReference type="ARBA" id="ARBA00022801"/>
    </source>
</evidence>
<dbReference type="AlphaFoldDB" id="A0AB34FS16"/>
<dbReference type="Gene3D" id="3.40.50.300">
    <property type="entry name" value="P-loop containing nucleotide triphosphate hydrolases"/>
    <property type="match status" value="2"/>
</dbReference>
<dbReference type="PROSITE" id="PS51192">
    <property type="entry name" value="HELICASE_ATP_BIND_1"/>
    <property type="match status" value="1"/>
</dbReference>
<dbReference type="GO" id="GO:0005524">
    <property type="term" value="F:ATP binding"/>
    <property type="evidence" value="ECO:0007669"/>
    <property type="project" value="UniProtKB-KW"/>
</dbReference>
<feature type="compositionally biased region" description="Basic residues" evidence="4">
    <location>
        <begin position="674"/>
        <end position="691"/>
    </location>
</feature>
<dbReference type="CDD" id="cd18008">
    <property type="entry name" value="DEXDc_SHPRH-like"/>
    <property type="match status" value="1"/>
</dbReference>
<dbReference type="GO" id="GO:0005634">
    <property type="term" value="C:nucleus"/>
    <property type="evidence" value="ECO:0007669"/>
    <property type="project" value="TreeGrafter"/>
</dbReference>
<dbReference type="Pfam" id="PF00271">
    <property type="entry name" value="Helicase_C"/>
    <property type="match status" value="1"/>
</dbReference>
<feature type="region of interest" description="Disordered" evidence="4">
    <location>
        <begin position="674"/>
        <end position="881"/>
    </location>
</feature>
<feature type="region of interest" description="Disordered" evidence="4">
    <location>
        <begin position="1"/>
        <end position="183"/>
    </location>
</feature>
<dbReference type="GO" id="GO:0008094">
    <property type="term" value="F:ATP-dependent activity, acting on DNA"/>
    <property type="evidence" value="ECO:0007669"/>
    <property type="project" value="TreeGrafter"/>
</dbReference>
<evidence type="ECO:0000313" key="7">
    <source>
        <dbReference type="EMBL" id="KAJ6442045.1"/>
    </source>
</evidence>
<keyword evidence="7" id="KW-0347">Helicase</keyword>
<feature type="compositionally biased region" description="Low complexity" evidence="4">
    <location>
        <begin position="705"/>
        <end position="714"/>
    </location>
</feature>
<feature type="compositionally biased region" description="Low complexity" evidence="4">
    <location>
        <begin position="230"/>
        <end position="243"/>
    </location>
</feature>
<gene>
    <name evidence="7" type="ORF">O9K51_05596</name>
</gene>
<dbReference type="InterPro" id="IPR000330">
    <property type="entry name" value="SNF2_N"/>
</dbReference>
<proteinExistence type="predicted"/>
<evidence type="ECO:0000259" key="5">
    <source>
        <dbReference type="PROSITE" id="PS51192"/>
    </source>
</evidence>
<dbReference type="SMART" id="SM00490">
    <property type="entry name" value="HELICc"/>
    <property type="match status" value="1"/>
</dbReference>
<dbReference type="CDD" id="cd18793">
    <property type="entry name" value="SF2_C_SNF"/>
    <property type="match status" value="1"/>
</dbReference>
<feature type="region of interest" description="Disordered" evidence="4">
    <location>
        <begin position="211"/>
        <end position="254"/>
    </location>
</feature>
<comment type="caution">
    <text evidence="7">The sequence shown here is derived from an EMBL/GenBank/DDBJ whole genome shotgun (WGS) entry which is preliminary data.</text>
</comment>
<dbReference type="InterPro" id="IPR027417">
    <property type="entry name" value="P-loop_NTPase"/>
</dbReference>
<dbReference type="SMART" id="SM00487">
    <property type="entry name" value="DEXDc"/>
    <property type="match status" value="1"/>
</dbReference>
<feature type="compositionally biased region" description="Polar residues" evidence="4">
    <location>
        <begin position="23"/>
        <end position="35"/>
    </location>
</feature>
<accession>A0AB34FS16</accession>
<keyword evidence="3" id="KW-0067">ATP-binding</keyword>
<dbReference type="InterPro" id="IPR050628">
    <property type="entry name" value="SNF2_RAD54_helicase_TF"/>
</dbReference>
<dbReference type="EMBL" id="JAQHRD010000004">
    <property type="protein sequence ID" value="KAJ6442045.1"/>
    <property type="molecule type" value="Genomic_DNA"/>
</dbReference>
<dbReference type="InterPro" id="IPR038718">
    <property type="entry name" value="SNF2-like_sf"/>
</dbReference>
<dbReference type="PANTHER" id="PTHR45626">
    <property type="entry name" value="TRANSCRIPTION TERMINATION FACTOR 2-RELATED"/>
    <property type="match status" value="1"/>
</dbReference>
<feature type="compositionally biased region" description="Acidic residues" evidence="4">
    <location>
        <begin position="849"/>
        <end position="876"/>
    </location>
</feature>
<dbReference type="InterPro" id="IPR014001">
    <property type="entry name" value="Helicase_ATP-bd"/>
</dbReference>
<keyword evidence="8" id="KW-1185">Reference proteome</keyword>
<evidence type="ECO:0000256" key="4">
    <source>
        <dbReference type="SAM" id="MobiDB-lite"/>
    </source>
</evidence>
<dbReference type="GO" id="GO:0006281">
    <property type="term" value="P:DNA repair"/>
    <property type="evidence" value="ECO:0007669"/>
    <property type="project" value="TreeGrafter"/>
</dbReference>
<dbReference type="Proteomes" id="UP001163105">
    <property type="component" value="Unassembled WGS sequence"/>
</dbReference>
<feature type="region of interest" description="Disordered" evidence="4">
    <location>
        <begin position="1067"/>
        <end position="1109"/>
    </location>
</feature>
<evidence type="ECO:0000313" key="8">
    <source>
        <dbReference type="Proteomes" id="UP001163105"/>
    </source>
</evidence>
<dbReference type="InterPro" id="IPR001650">
    <property type="entry name" value="Helicase_C-like"/>
</dbReference>
<reference evidence="7" key="1">
    <citation type="submission" date="2023-01" db="EMBL/GenBank/DDBJ databases">
        <title>The growth and conidiation of Purpureocillium lavendulum are regulated by nitrogen source and histone H3K14 acetylation.</title>
        <authorList>
            <person name="Tang P."/>
            <person name="Han J."/>
            <person name="Zhang C."/>
            <person name="Tang P."/>
            <person name="Qi F."/>
            <person name="Zhang K."/>
            <person name="Liang L."/>
        </authorList>
    </citation>
    <scope>NUCLEOTIDE SEQUENCE</scope>
    <source>
        <strain evidence="7">YMF1.00683</strain>
    </source>
</reference>
<keyword evidence="1" id="KW-0547">Nucleotide-binding</keyword>
<dbReference type="PANTHER" id="PTHR45626:SF14">
    <property type="entry name" value="ATP-DEPENDENT DNA HELICASE (EUROFUNG)"/>
    <property type="match status" value="1"/>
</dbReference>
<dbReference type="SUPFAM" id="SSF52540">
    <property type="entry name" value="P-loop containing nucleoside triphosphate hydrolases"/>
    <property type="match status" value="2"/>
</dbReference>
<feature type="compositionally biased region" description="Low complexity" evidence="4">
    <location>
        <begin position="839"/>
        <end position="848"/>
    </location>
</feature>
<dbReference type="InterPro" id="IPR049730">
    <property type="entry name" value="SNF2/RAD54-like_C"/>
</dbReference>
<evidence type="ECO:0000259" key="6">
    <source>
        <dbReference type="PROSITE" id="PS51194"/>
    </source>
</evidence>
<name>A0AB34FS16_9HYPO</name>
<evidence type="ECO:0000256" key="3">
    <source>
        <dbReference type="ARBA" id="ARBA00022840"/>
    </source>
</evidence>